<dbReference type="RefSeq" id="WP_207334878.1">
    <property type="nucleotide sequence ID" value="NZ_JAFMYU010000005.1"/>
</dbReference>
<sequence length="194" mass="19571">MAQPSQFASELLSETVQTFNGDVTAISPTDGVALIENWISALHSGDETTNPIAHTLSELRMQLQSGQPNAGQLQTTIQELADQTKAASQGVEGPEQDSLAQLASALQTFGQQLAGGGNNQSNQSRQSDMDDPTGSTGGIGSTTTNGAYGSDSSDMSGAPFTGSSSVGGDAYNAAGTTQTGGGMYGSGAENGNTN</sequence>
<name>A0A939JVI9_9BACT</name>
<dbReference type="Proteomes" id="UP000664795">
    <property type="component" value="Unassembled WGS sequence"/>
</dbReference>
<evidence type="ECO:0000313" key="3">
    <source>
        <dbReference type="Proteomes" id="UP000664795"/>
    </source>
</evidence>
<feature type="region of interest" description="Disordered" evidence="1">
    <location>
        <begin position="84"/>
        <end position="194"/>
    </location>
</feature>
<dbReference type="EMBL" id="JAFMYU010000005">
    <property type="protein sequence ID" value="MBO0930907.1"/>
    <property type="molecule type" value="Genomic_DNA"/>
</dbReference>
<comment type="caution">
    <text evidence="2">The sequence shown here is derived from an EMBL/GenBank/DDBJ whole genome shotgun (WGS) entry which is preliminary data.</text>
</comment>
<accession>A0A939JVI9</accession>
<keyword evidence="3" id="KW-1185">Reference proteome</keyword>
<gene>
    <name evidence="2" type="ORF">J2I48_07890</name>
</gene>
<evidence type="ECO:0000313" key="2">
    <source>
        <dbReference type="EMBL" id="MBO0930907.1"/>
    </source>
</evidence>
<dbReference type="AlphaFoldDB" id="A0A939JVI9"/>
<proteinExistence type="predicted"/>
<evidence type="ECO:0000256" key="1">
    <source>
        <dbReference type="SAM" id="MobiDB-lite"/>
    </source>
</evidence>
<feature type="compositionally biased region" description="Polar residues" evidence="1">
    <location>
        <begin position="150"/>
        <end position="166"/>
    </location>
</feature>
<organism evidence="2 3">
    <name type="scientific">Fibrella aquatilis</name>
    <dbReference type="NCBI Taxonomy" id="2817059"/>
    <lineage>
        <taxon>Bacteria</taxon>
        <taxon>Pseudomonadati</taxon>
        <taxon>Bacteroidota</taxon>
        <taxon>Cytophagia</taxon>
        <taxon>Cytophagales</taxon>
        <taxon>Spirosomataceae</taxon>
        <taxon>Fibrella</taxon>
    </lineage>
</organism>
<reference evidence="2 3" key="1">
    <citation type="submission" date="2021-03" db="EMBL/GenBank/DDBJ databases">
        <title>Fibrella sp. HMF5036 genome sequencing and assembly.</title>
        <authorList>
            <person name="Kang H."/>
            <person name="Kim H."/>
            <person name="Bae S."/>
            <person name="Joh K."/>
        </authorList>
    </citation>
    <scope>NUCLEOTIDE SEQUENCE [LARGE SCALE GENOMIC DNA]</scope>
    <source>
        <strain evidence="2 3">HMF5036</strain>
    </source>
</reference>
<feature type="compositionally biased region" description="Polar residues" evidence="1">
    <location>
        <begin position="98"/>
        <end position="111"/>
    </location>
</feature>
<protein>
    <submittedName>
        <fullName evidence="2">Uncharacterized protein</fullName>
    </submittedName>
</protein>